<gene>
    <name evidence="1" type="ORF">PM10SUCC1_16370</name>
</gene>
<keyword evidence="2" id="KW-1185">Reference proteome</keyword>
<accession>A0A9W6GJ51</accession>
<dbReference type="CDD" id="cd10936">
    <property type="entry name" value="CE4_DAC2"/>
    <property type="match status" value="1"/>
</dbReference>
<dbReference type="SUPFAM" id="SSF88713">
    <property type="entry name" value="Glycoside hydrolase/deacetylase"/>
    <property type="match status" value="1"/>
</dbReference>
<dbReference type="PANTHER" id="PTHR30105:SF2">
    <property type="entry name" value="DIVERGENT POLYSACCHARIDE DEACETYLASE SUPERFAMILY"/>
    <property type="match status" value="1"/>
</dbReference>
<comment type="caution">
    <text evidence="1">The sequence shown here is derived from an EMBL/GenBank/DDBJ whole genome shotgun (WGS) entry which is preliminary data.</text>
</comment>
<name>A0A9W6GJ51_9FUSO</name>
<dbReference type="InterPro" id="IPR011330">
    <property type="entry name" value="Glyco_hydro/deAcase_b/a-brl"/>
</dbReference>
<dbReference type="InterPro" id="IPR006837">
    <property type="entry name" value="Divergent_DAC"/>
</dbReference>
<dbReference type="Gene3D" id="3.20.20.370">
    <property type="entry name" value="Glycoside hydrolase/deacetylase"/>
    <property type="match status" value="1"/>
</dbReference>
<protein>
    <recommendedName>
        <fullName evidence="3">Divergent polysaccharide deacetylase</fullName>
    </recommendedName>
</protein>
<organism evidence="1 2">
    <name type="scientific">Propionigenium maris DSM 9537</name>
    <dbReference type="NCBI Taxonomy" id="1123000"/>
    <lineage>
        <taxon>Bacteria</taxon>
        <taxon>Fusobacteriati</taxon>
        <taxon>Fusobacteriota</taxon>
        <taxon>Fusobacteriia</taxon>
        <taxon>Fusobacteriales</taxon>
        <taxon>Fusobacteriaceae</taxon>
        <taxon>Propionigenium</taxon>
    </lineage>
</organism>
<reference evidence="1" key="1">
    <citation type="submission" date="2022-12" db="EMBL/GenBank/DDBJ databases">
        <title>Reference genome sequencing for broad-spectrum identification of bacterial and archaeal isolates by mass spectrometry.</title>
        <authorList>
            <person name="Sekiguchi Y."/>
            <person name="Tourlousse D.M."/>
        </authorList>
    </citation>
    <scope>NUCLEOTIDE SEQUENCE</scope>
    <source>
        <strain evidence="1">10succ1</strain>
    </source>
</reference>
<dbReference type="AlphaFoldDB" id="A0A9W6GJ51"/>
<proteinExistence type="predicted"/>
<evidence type="ECO:0000313" key="2">
    <source>
        <dbReference type="Proteomes" id="UP001144471"/>
    </source>
</evidence>
<dbReference type="EMBL" id="BSDY01000006">
    <property type="protein sequence ID" value="GLI56123.1"/>
    <property type="molecule type" value="Genomic_DNA"/>
</dbReference>
<dbReference type="Proteomes" id="UP001144471">
    <property type="component" value="Unassembled WGS sequence"/>
</dbReference>
<evidence type="ECO:0000313" key="1">
    <source>
        <dbReference type="EMBL" id="GLI56123.1"/>
    </source>
</evidence>
<dbReference type="GO" id="GO:0005975">
    <property type="term" value="P:carbohydrate metabolic process"/>
    <property type="evidence" value="ECO:0007669"/>
    <property type="project" value="InterPro"/>
</dbReference>
<dbReference type="Pfam" id="PF04748">
    <property type="entry name" value="Polysacc_deac_2"/>
    <property type="match status" value="1"/>
</dbReference>
<evidence type="ECO:0008006" key="3">
    <source>
        <dbReference type="Google" id="ProtNLM"/>
    </source>
</evidence>
<sequence>MDKKKLLLAGAAILILIVGMMIYSTSKENKYKKFVAEQTQAEVTRVAEEIEAQGAKRWVEIEKDEEGYRIRAERGTTIEIPETQYLLRETLKTGDTETVSYMNGEGSLAERVEISYYDAPKLAILIDDVGMSMGAAGYFGEIDEALTFATIPFLPKSRQATEKLQEDGFEVILHMPMAGSSDSLNSRTEGILLPTMSREKIYDAFDRALEDVGRVDGFNNHMGSRLTANEKKMRELLGYAKRKDLYFIDSNTAVNNLGYPISKELGLPTYYASHFLDNSRDMEDMKREIRRSVGLAKHKGQVLVIGHYHKGLAIAIKEMLPYIEEQGVKLVFARELLETN</sequence>
<dbReference type="PANTHER" id="PTHR30105">
    <property type="entry name" value="UNCHARACTERIZED YIBQ-RELATED"/>
    <property type="match status" value="1"/>
</dbReference>
<dbReference type="RefSeq" id="WP_281835042.1">
    <property type="nucleotide sequence ID" value="NZ_BSDY01000006.1"/>
</dbReference>